<keyword evidence="3" id="KW-1185">Reference proteome</keyword>
<reference evidence="2 3" key="1">
    <citation type="journal article" date="2024" name="BMC Genomics">
        <title>De novo assembly and annotation of Popillia japonica's genome with initial clues to its potential as an invasive pest.</title>
        <authorList>
            <person name="Cucini C."/>
            <person name="Boschi S."/>
            <person name="Funari R."/>
            <person name="Cardaioli E."/>
            <person name="Iannotti N."/>
            <person name="Marturano G."/>
            <person name="Paoli F."/>
            <person name="Bruttini M."/>
            <person name="Carapelli A."/>
            <person name="Frati F."/>
            <person name="Nardi F."/>
        </authorList>
    </citation>
    <scope>NUCLEOTIDE SEQUENCE [LARGE SCALE GENOMIC DNA]</scope>
    <source>
        <strain evidence="2">DMR45628</strain>
    </source>
</reference>
<organism evidence="2 3">
    <name type="scientific">Popillia japonica</name>
    <name type="common">Japanese beetle</name>
    <dbReference type="NCBI Taxonomy" id="7064"/>
    <lineage>
        <taxon>Eukaryota</taxon>
        <taxon>Metazoa</taxon>
        <taxon>Ecdysozoa</taxon>
        <taxon>Arthropoda</taxon>
        <taxon>Hexapoda</taxon>
        <taxon>Insecta</taxon>
        <taxon>Pterygota</taxon>
        <taxon>Neoptera</taxon>
        <taxon>Endopterygota</taxon>
        <taxon>Coleoptera</taxon>
        <taxon>Polyphaga</taxon>
        <taxon>Scarabaeiformia</taxon>
        <taxon>Scarabaeidae</taxon>
        <taxon>Rutelinae</taxon>
        <taxon>Popillia</taxon>
    </lineage>
</organism>
<gene>
    <name evidence="2" type="ORF">QE152_g9546</name>
</gene>
<evidence type="ECO:0000313" key="2">
    <source>
        <dbReference type="EMBL" id="KAK9738790.1"/>
    </source>
</evidence>
<feature type="domain" description="PiggyBac transposable element-derived protein" evidence="1">
    <location>
        <begin position="10"/>
        <end position="74"/>
    </location>
</feature>
<comment type="caution">
    <text evidence="2">The sequence shown here is derived from an EMBL/GenBank/DDBJ whole genome shotgun (WGS) entry which is preliminary data.</text>
</comment>
<dbReference type="EMBL" id="JASPKY010000082">
    <property type="protein sequence ID" value="KAK9738790.1"/>
    <property type="molecule type" value="Genomic_DNA"/>
</dbReference>
<dbReference type="Pfam" id="PF13843">
    <property type="entry name" value="DDE_Tnp_1_7"/>
    <property type="match status" value="1"/>
</dbReference>
<sequence>MHDPSISVSVQRTNKLGKKETVPSPISVVEYNKYMGGVDLFDQNMASYSLSWKSRRWWMKIFYYLVDACVVNSYLSYKTAITNCKKMTHLQFRSQLANELMKTYSSRKRPGALVICGKNKLKKLGGRTISVENVQRKANVGDHLPTQAKPRHCAYCSTKETVKRSKIVCRSCNAAPCLECFVPFHEA</sequence>
<dbReference type="PANTHER" id="PTHR46599">
    <property type="entry name" value="PIGGYBAC TRANSPOSABLE ELEMENT-DERIVED PROTEIN 4"/>
    <property type="match status" value="1"/>
</dbReference>
<dbReference type="PANTHER" id="PTHR46599:SF3">
    <property type="entry name" value="PIGGYBAC TRANSPOSABLE ELEMENT-DERIVED PROTEIN 4"/>
    <property type="match status" value="1"/>
</dbReference>
<accession>A0AAW1LXH3</accession>
<dbReference type="AlphaFoldDB" id="A0AAW1LXH3"/>
<dbReference type="Proteomes" id="UP001458880">
    <property type="component" value="Unassembled WGS sequence"/>
</dbReference>
<protein>
    <submittedName>
        <fullName evidence="2">Transposase IS4</fullName>
    </submittedName>
</protein>
<evidence type="ECO:0000259" key="1">
    <source>
        <dbReference type="Pfam" id="PF13843"/>
    </source>
</evidence>
<evidence type="ECO:0000313" key="3">
    <source>
        <dbReference type="Proteomes" id="UP001458880"/>
    </source>
</evidence>
<proteinExistence type="predicted"/>
<name>A0AAW1LXH3_POPJA</name>
<dbReference type="InterPro" id="IPR029526">
    <property type="entry name" value="PGBD"/>
</dbReference>